<dbReference type="AlphaFoldDB" id="A0A5N6Z166"/>
<protein>
    <submittedName>
        <fullName evidence="1">Uncharacterized protein</fullName>
    </submittedName>
</protein>
<accession>A0A5N6Z166</accession>
<reference evidence="2" key="1">
    <citation type="submission" date="2019-04" db="EMBL/GenBank/DDBJ databases">
        <title>Friends and foes A comparative genomics studyof 23 Aspergillus species from section Flavi.</title>
        <authorList>
            <consortium name="DOE Joint Genome Institute"/>
            <person name="Kjaerbolling I."/>
            <person name="Vesth T."/>
            <person name="Frisvad J.C."/>
            <person name="Nybo J.L."/>
            <person name="Theobald S."/>
            <person name="Kildgaard S."/>
            <person name="Isbrandt T."/>
            <person name="Kuo A."/>
            <person name="Sato A."/>
            <person name="Lyhne E.K."/>
            <person name="Kogle M.E."/>
            <person name="Wiebenga A."/>
            <person name="Kun R.S."/>
            <person name="Lubbers R.J."/>
            <person name="Makela M.R."/>
            <person name="Barry K."/>
            <person name="Chovatia M."/>
            <person name="Clum A."/>
            <person name="Daum C."/>
            <person name="Haridas S."/>
            <person name="He G."/>
            <person name="LaButti K."/>
            <person name="Lipzen A."/>
            <person name="Mondo S."/>
            <person name="Riley R."/>
            <person name="Salamov A."/>
            <person name="Simmons B.A."/>
            <person name="Magnuson J.K."/>
            <person name="Henrissat B."/>
            <person name="Mortensen U.H."/>
            <person name="Larsen T.O."/>
            <person name="Devries R.P."/>
            <person name="Grigoriev I.V."/>
            <person name="Machida M."/>
            <person name="Baker S.E."/>
            <person name="Andersen M.R."/>
        </authorList>
    </citation>
    <scope>NUCLEOTIDE SEQUENCE [LARGE SCALE GENOMIC DNA]</scope>
    <source>
        <strain evidence="2">CBS 553.77</strain>
    </source>
</reference>
<keyword evidence="2" id="KW-1185">Reference proteome</keyword>
<proteinExistence type="predicted"/>
<dbReference type="Proteomes" id="UP000327118">
    <property type="component" value="Unassembled WGS sequence"/>
</dbReference>
<name>A0A5N6Z166_9EURO</name>
<evidence type="ECO:0000313" key="1">
    <source>
        <dbReference type="EMBL" id="KAE8351382.1"/>
    </source>
</evidence>
<organism evidence="1 2">
    <name type="scientific">Aspergillus coremiiformis</name>
    <dbReference type="NCBI Taxonomy" id="138285"/>
    <lineage>
        <taxon>Eukaryota</taxon>
        <taxon>Fungi</taxon>
        <taxon>Dikarya</taxon>
        <taxon>Ascomycota</taxon>
        <taxon>Pezizomycotina</taxon>
        <taxon>Eurotiomycetes</taxon>
        <taxon>Eurotiomycetidae</taxon>
        <taxon>Eurotiales</taxon>
        <taxon>Aspergillaceae</taxon>
        <taxon>Aspergillus</taxon>
        <taxon>Aspergillus subgen. Circumdati</taxon>
    </lineage>
</organism>
<sequence>MRQLMALREVQEPPLLLVETSSSVNAYKDVFLKIANPQAPSMIQGAKQSFLTGFGFNVRH</sequence>
<evidence type="ECO:0000313" key="2">
    <source>
        <dbReference type="Proteomes" id="UP000327118"/>
    </source>
</evidence>
<dbReference type="EMBL" id="ML739173">
    <property type="protein sequence ID" value="KAE8351382.1"/>
    <property type="molecule type" value="Genomic_DNA"/>
</dbReference>
<gene>
    <name evidence="1" type="ORF">BDV28DRAFT_137181</name>
</gene>